<organism evidence="3 4">
    <name type="scientific">Puccinia sorghi</name>
    <dbReference type="NCBI Taxonomy" id="27349"/>
    <lineage>
        <taxon>Eukaryota</taxon>
        <taxon>Fungi</taxon>
        <taxon>Dikarya</taxon>
        <taxon>Basidiomycota</taxon>
        <taxon>Pucciniomycotina</taxon>
        <taxon>Pucciniomycetes</taxon>
        <taxon>Pucciniales</taxon>
        <taxon>Pucciniaceae</taxon>
        <taxon>Puccinia</taxon>
    </lineage>
</organism>
<dbReference type="OrthoDB" id="2506111at2759"/>
<accession>A0A0L6UV11</accession>
<feature type="region of interest" description="Disordered" evidence="1">
    <location>
        <begin position="1"/>
        <end position="29"/>
    </location>
</feature>
<protein>
    <submittedName>
        <fullName evidence="3">Uncharacterized protein</fullName>
    </submittedName>
</protein>
<proteinExistence type="predicted"/>
<evidence type="ECO:0000313" key="4">
    <source>
        <dbReference type="Proteomes" id="UP000037035"/>
    </source>
</evidence>
<name>A0A0L6UV11_9BASI</name>
<dbReference type="AlphaFoldDB" id="A0A0L6UV11"/>
<reference evidence="3 4" key="1">
    <citation type="submission" date="2015-08" db="EMBL/GenBank/DDBJ databases">
        <title>Next Generation Sequencing and Analysis of the Genome of Puccinia sorghi L Schw, the Causal Agent of Maize Common Rust.</title>
        <authorList>
            <person name="Rochi L."/>
            <person name="Burguener G."/>
            <person name="Darino M."/>
            <person name="Turjanski A."/>
            <person name="Kreff E."/>
            <person name="Dieguez M.J."/>
            <person name="Sacco F."/>
        </authorList>
    </citation>
    <scope>NUCLEOTIDE SEQUENCE [LARGE SCALE GENOMIC DNA]</scope>
    <source>
        <strain evidence="3 4">RO10H11247</strain>
    </source>
</reference>
<dbReference type="Proteomes" id="UP000037035">
    <property type="component" value="Unassembled WGS sequence"/>
</dbReference>
<comment type="caution">
    <text evidence="3">The sequence shown here is derived from an EMBL/GenBank/DDBJ whole genome shotgun (WGS) entry which is preliminary data.</text>
</comment>
<evidence type="ECO:0000313" key="3">
    <source>
        <dbReference type="EMBL" id="KNZ52107.1"/>
    </source>
</evidence>
<dbReference type="EMBL" id="LAVV01008715">
    <property type="protein sequence ID" value="KNZ52107.1"/>
    <property type="molecule type" value="Genomic_DNA"/>
</dbReference>
<keyword evidence="2" id="KW-0812">Transmembrane</keyword>
<dbReference type="VEuPathDB" id="FungiDB:VP01_3692g1"/>
<feature type="compositionally biased region" description="Polar residues" evidence="1">
    <location>
        <begin position="8"/>
        <end position="17"/>
    </location>
</feature>
<keyword evidence="4" id="KW-1185">Reference proteome</keyword>
<keyword evidence="2" id="KW-1133">Transmembrane helix</keyword>
<evidence type="ECO:0000256" key="2">
    <source>
        <dbReference type="SAM" id="Phobius"/>
    </source>
</evidence>
<evidence type="ECO:0000256" key="1">
    <source>
        <dbReference type="SAM" id="MobiDB-lite"/>
    </source>
</evidence>
<feature type="transmembrane region" description="Helical" evidence="2">
    <location>
        <begin position="63"/>
        <end position="81"/>
    </location>
</feature>
<keyword evidence="2" id="KW-0472">Membrane</keyword>
<sequence length="102" mass="11194">MPPRLNKSKNNGRSLQIPTCGPKRGTLDRLEGTRGAKAKTFGVQVELYIAANPSIFPKNRSKIIFVILYLIGAAGSWAILFTNRALANNLADPVMYNDFQTA</sequence>
<gene>
    <name evidence="3" type="ORF">VP01_3692g1</name>
</gene>